<comment type="caution">
    <text evidence="2">The sequence shown here is derived from an EMBL/GenBank/DDBJ whole genome shotgun (WGS) entry which is preliminary data.</text>
</comment>
<evidence type="ECO:0000313" key="2">
    <source>
        <dbReference type="EMBL" id="KUK46897.1"/>
    </source>
</evidence>
<feature type="transmembrane region" description="Helical" evidence="1">
    <location>
        <begin position="20"/>
        <end position="36"/>
    </location>
</feature>
<reference evidence="2 3" key="1">
    <citation type="journal article" date="2015" name="MBio">
        <title>Genome-Resolved Metagenomic Analysis Reveals Roles for Candidate Phyla and Other Microbial Community Members in Biogeochemical Transformations in Oil Reservoirs.</title>
        <authorList>
            <person name="Hu P."/>
            <person name="Tom L."/>
            <person name="Singh A."/>
            <person name="Thomas B.C."/>
            <person name="Baker B.J."/>
            <person name="Piceno Y.M."/>
            <person name="Andersen G.L."/>
            <person name="Banfield J.F."/>
        </authorList>
    </citation>
    <scope>NUCLEOTIDE SEQUENCE [LARGE SCALE GENOMIC DNA]</scope>
    <source>
        <strain evidence="2">46_16</strain>
    </source>
</reference>
<sequence length="233" mass="26345">MKIIRNDKLITRNAKISQYILYAALICLVVGIYITFTNNTAEDIGTAYLFLIPSYILVQISITMGNRWSRSPRPDEVVTQSLKGLDNQFTLYIYTTAIPHLLVGPAGVWIIKTYHQSGKIYLDEKKNVLKQKGGGSFITKIFANEGIGNIDRESEVIKAKLNTYFEKQGVTPLPEVNIVNVFISEDVVLDASKYHEVLLTSEKLKDFIRKTAKNTNFPVEEVEKITAQLPEQQ</sequence>
<dbReference type="Proteomes" id="UP000064249">
    <property type="component" value="Unassembled WGS sequence"/>
</dbReference>
<protein>
    <recommendedName>
        <fullName evidence="4">NERD domain-containing protein</fullName>
    </recommendedName>
</protein>
<accession>A0A101FYL2</accession>
<keyword evidence="1" id="KW-0812">Transmembrane</keyword>
<evidence type="ECO:0008006" key="4">
    <source>
        <dbReference type="Google" id="ProtNLM"/>
    </source>
</evidence>
<evidence type="ECO:0000313" key="3">
    <source>
        <dbReference type="Proteomes" id="UP000064249"/>
    </source>
</evidence>
<feature type="transmembrane region" description="Helical" evidence="1">
    <location>
        <begin position="89"/>
        <end position="111"/>
    </location>
</feature>
<gene>
    <name evidence="2" type="ORF">XD73_0218</name>
</gene>
<organism evidence="2 3">
    <name type="scientific">Anaerolinea thermophila</name>
    <dbReference type="NCBI Taxonomy" id="167964"/>
    <lineage>
        <taxon>Bacteria</taxon>
        <taxon>Bacillati</taxon>
        <taxon>Chloroflexota</taxon>
        <taxon>Anaerolineae</taxon>
        <taxon>Anaerolineales</taxon>
        <taxon>Anaerolineaceae</taxon>
        <taxon>Anaerolinea</taxon>
    </lineage>
</organism>
<name>A0A101FYL2_9CHLR</name>
<dbReference type="EMBL" id="LGFU01000004">
    <property type="protein sequence ID" value="KUK46897.1"/>
    <property type="molecule type" value="Genomic_DNA"/>
</dbReference>
<feature type="transmembrane region" description="Helical" evidence="1">
    <location>
        <begin position="48"/>
        <end position="68"/>
    </location>
</feature>
<dbReference type="AlphaFoldDB" id="A0A101FYL2"/>
<keyword evidence="1" id="KW-1133">Transmembrane helix</keyword>
<evidence type="ECO:0000256" key="1">
    <source>
        <dbReference type="SAM" id="Phobius"/>
    </source>
</evidence>
<proteinExistence type="predicted"/>
<keyword evidence="1" id="KW-0472">Membrane</keyword>